<keyword evidence="2" id="KW-0119">Carbohydrate metabolism</keyword>
<keyword evidence="7" id="KW-1185">Reference proteome</keyword>
<keyword evidence="2" id="KW-0624">Polysaccharide degradation</keyword>
<name>A0ABY7ZL02_9ACTN</name>
<evidence type="ECO:0000256" key="1">
    <source>
        <dbReference type="ARBA" id="ARBA00023239"/>
    </source>
</evidence>
<accession>A0ABY7ZL02</accession>
<dbReference type="RefSeq" id="WP_275029106.1">
    <property type="nucleotide sequence ID" value="NZ_CP118615.1"/>
</dbReference>
<dbReference type="InterPro" id="IPR010496">
    <property type="entry name" value="AL/BT2_dom"/>
</dbReference>
<dbReference type="Pfam" id="PF06439">
    <property type="entry name" value="3keto-disac_hyd"/>
    <property type="match status" value="1"/>
</dbReference>
<gene>
    <name evidence="6" type="ORF">PVK37_20145</name>
</gene>
<dbReference type="GO" id="GO:0016829">
    <property type="term" value="F:lyase activity"/>
    <property type="evidence" value="ECO:0007669"/>
    <property type="project" value="UniProtKB-KW"/>
</dbReference>
<dbReference type="EMBL" id="CP118615">
    <property type="protein sequence ID" value="WDZ82778.1"/>
    <property type="molecule type" value="Genomic_DNA"/>
</dbReference>
<sequence>MDRRPIRGRPTRGVAAVLAAGALAAGAVLFGTTTAYADTLFTDTFDDGDATGWAKSGGSWSVVTDGSPAYRQSGTSSDARALAGQSTWTDYAVQARVKPTAYAAANRHVGVIARAQSSSSYYALVATAGGGVQLVRRSGGDPVVLGSAAGGVVVGTWSTLKLEAVGSSLRGYLNGALVVQATDSAFAAGRAGLATSYASATFDDVAVATASGAPPTGTPTGGPTPTPSLPPTEPPTDPGKPIGFASVNALGQNGTTGGAGGPTVTVDTAAELLTAIATPGPLTVKVSGMIALPGPMHDVSSDKTIVGVGASSGVTGGGFNVGLPVSNVTSPPADAVHNVIIRNLNFRNTPDDAINVQMFSHHVWIDHNDLSAGYDGLIDIKRGSSYVTVSWNHTHHHTKNMLLGHDDSNAAQDTGYLRVTYHHNWFDRTPQRNPRVRFGDPVHVFNNYYVYNTDAGVACQLNSGCVVEGNYFEDVEVPWTVSYSGSRGRMVARNNVLVGTSEPGDAGGTVTEPSTFYPYQLTDPASVKAVVTAGAGTGKIGF</sequence>
<feature type="region of interest" description="Disordered" evidence="3">
    <location>
        <begin position="210"/>
        <end position="262"/>
    </location>
</feature>
<dbReference type="Proteomes" id="UP001219605">
    <property type="component" value="Chromosome"/>
</dbReference>
<evidence type="ECO:0000313" key="7">
    <source>
        <dbReference type="Proteomes" id="UP001219605"/>
    </source>
</evidence>
<comment type="similarity">
    <text evidence="2">Belongs to the polysaccharide lyase 1 family.</text>
</comment>
<proteinExistence type="inferred from homology"/>
<protein>
    <submittedName>
        <fullName evidence="6">Pectate lyase</fullName>
    </submittedName>
</protein>
<feature type="signal peptide" evidence="4">
    <location>
        <begin position="1"/>
        <end position="37"/>
    </location>
</feature>
<dbReference type="InterPro" id="IPR013320">
    <property type="entry name" value="ConA-like_dom_sf"/>
</dbReference>
<evidence type="ECO:0000256" key="4">
    <source>
        <dbReference type="SAM" id="SignalP"/>
    </source>
</evidence>
<dbReference type="Pfam" id="PF00544">
    <property type="entry name" value="Pectate_lyase_4"/>
    <property type="match status" value="1"/>
</dbReference>
<feature type="chain" id="PRO_5045858864" evidence="4">
    <location>
        <begin position="38"/>
        <end position="542"/>
    </location>
</feature>
<organism evidence="6 7">
    <name type="scientific">Micromonospora cathayae</name>
    <dbReference type="NCBI Taxonomy" id="3028804"/>
    <lineage>
        <taxon>Bacteria</taxon>
        <taxon>Bacillati</taxon>
        <taxon>Actinomycetota</taxon>
        <taxon>Actinomycetes</taxon>
        <taxon>Micromonosporales</taxon>
        <taxon>Micromonosporaceae</taxon>
        <taxon>Micromonospora</taxon>
    </lineage>
</organism>
<evidence type="ECO:0000313" key="6">
    <source>
        <dbReference type="EMBL" id="WDZ82778.1"/>
    </source>
</evidence>
<dbReference type="InterPro" id="IPR045032">
    <property type="entry name" value="PEL"/>
</dbReference>
<feature type="domain" description="Pectate lyase" evidence="5">
    <location>
        <begin position="259"/>
        <end position="478"/>
    </location>
</feature>
<dbReference type="SMART" id="SM00656">
    <property type="entry name" value="Amb_all"/>
    <property type="match status" value="1"/>
</dbReference>
<keyword evidence="2" id="KW-0964">Secreted</keyword>
<comment type="subcellular location">
    <subcellularLocation>
        <location evidence="2">Secreted</location>
    </subcellularLocation>
</comment>
<dbReference type="Gene3D" id="2.160.20.10">
    <property type="entry name" value="Single-stranded right-handed beta-helix, Pectin lyase-like"/>
    <property type="match status" value="1"/>
</dbReference>
<keyword evidence="4" id="KW-0732">Signal</keyword>
<reference evidence="6 7" key="1">
    <citation type="submission" date="2023-02" db="EMBL/GenBank/DDBJ databases">
        <authorList>
            <person name="Mo P."/>
        </authorList>
    </citation>
    <scope>NUCLEOTIDE SEQUENCE [LARGE SCALE GENOMIC DNA]</scope>
    <source>
        <strain evidence="6 7">HUAS 3</strain>
    </source>
</reference>
<dbReference type="InterPro" id="IPR011050">
    <property type="entry name" value="Pectin_lyase_fold/virulence"/>
</dbReference>
<evidence type="ECO:0000256" key="2">
    <source>
        <dbReference type="RuleBase" id="RU361173"/>
    </source>
</evidence>
<dbReference type="PANTHER" id="PTHR31683">
    <property type="entry name" value="PECTATE LYASE 18-RELATED"/>
    <property type="match status" value="1"/>
</dbReference>
<evidence type="ECO:0000256" key="3">
    <source>
        <dbReference type="SAM" id="MobiDB-lite"/>
    </source>
</evidence>
<evidence type="ECO:0000259" key="5">
    <source>
        <dbReference type="SMART" id="SM00656"/>
    </source>
</evidence>
<dbReference type="SUPFAM" id="SSF49899">
    <property type="entry name" value="Concanavalin A-like lectins/glucanases"/>
    <property type="match status" value="1"/>
</dbReference>
<dbReference type="InterPro" id="IPR002022">
    <property type="entry name" value="Pec_lyase"/>
</dbReference>
<dbReference type="PANTHER" id="PTHR31683:SF18">
    <property type="entry name" value="PECTATE LYASE 21-RELATED"/>
    <property type="match status" value="1"/>
</dbReference>
<dbReference type="SUPFAM" id="SSF51126">
    <property type="entry name" value="Pectin lyase-like"/>
    <property type="match status" value="1"/>
</dbReference>
<dbReference type="Gene3D" id="2.60.120.560">
    <property type="entry name" value="Exo-inulinase, domain 1"/>
    <property type="match status" value="1"/>
</dbReference>
<dbReference type="InterPro" id="IPR012334">
    <property type="entry name" value="Pectin_lyas_fold"/>
</dbReference>
<keyword evidence="1 2" id="KW-0456">Lyase</keyword>
<feature type="compositionally biased region" description="Pro residues" evidence="3">
    <location>
        <begin position="222"/>
        <end position="238"/>
    </location>
</feature>